<feature type="domain" description="Cas12f1-like TNB" evidence="2">
    <location>
        <begin position="293"/>
        <end position="358"/>
    </location>
</feature>
<dbReference type="NCBIfam" id="TIGR01766">
    <property type="entry name" value="IS200/IS605 family accessory protein TnpB-like domain"/>
    <property type="match status" value="1"/>
</dbReference>
<evidence type="ECO:0000256" key="1">
    <source>
        <dbReference type="ARBA" id="ARBA00023125"/>
    </source>
</evidence>
<reference evidence="3 4" key="1">
    <citation type="journal article" date="2022" name="Front. Microbiol.">
        <title>High genomic differentiation and limited gene flow indicate recent cryptic speciation within the genus Laspinema (cyanobacteria).</title>
        <authorList>
            <person name="Stanojkovic A."/>
            <person name="Skoupy S."/>
            <person name="Skaloud P."/>
            <person name="Dvorak P."/>
        </authorList>
    </citation>
    <scope>NUCLEOTIDE SEQUENCE [LARGE SCALE GENOMIC DNA]</scope>
    <source>
        <strain evidence="3 4">D3b</strain>
    </source>
</reference>
<dbReference type="PANTHER" id="PTHR30405:SF11">
    <property type="entry name" value="RNA-GUIDED DNA ENDONUCLEASE RV2885C-RELATED"/>
    <property type="match status" value="1"/>
</dbReference>
<dbReference type="Proteomes" id="UP001525961">
    <property type="component" value="Unassembled WGS sequence"/>
</dbReference>
<dbReference type="InterPro" id="IPR051399">
    <property type="entry name" value="RNA-guided_DNA_endo/Transpos"/>
</dbReference>
<gene>
    <name evidence="3" type="ORF">NG792_10515</name>
</gene>
<comment type="caution">
    <text evidence="3">The sequence shown here is derived from an EMBL/GenBank/DDBJ whole genome shotgun (WGS) entry which is preliminary data.</text>
</comment>
<name>A0ABT2N645_9CYAN</name>
<evidence type="ECO:0000313" key="3">
    <source>
        <dbReference type="EMBL" id="MCT7978138.1"/>
    </source>
</evidence>
<sequence length="447" mass="50865">MTQVLTVSCKLMVTPQQVEKLDAVLSAFAGCCEFVNDNTPEKLTNQIAVQSLIYKEARAHSGLSAQMTIHAIRRVCANRKTAKQKSRPVKGFAPTSATYDVRTFTFKEADWMVSLTMLKGREKFNLHIGNYQKHLLIGQTPKSATLVERNDGSFYLNIQLESEPPAIPDTDDVLGIDLGRTDIACTSKGEKFSGQQITQTRDRYSRVRASLQKKASKGTRSTRRRARQILQRLSGGERRFQTWLNHTISYRLTRTAKASNQAIALEDLTGIRERTNELPRSKTERRRSNSWAFYQLRQFLTYKGIRLGVGVRIVDPRYTSKTCHCCKVIGNRQGKKFECLNLKYEWVGDADENGANNIATLGVIVNNPLRLRGNVLFFTRCCLEGYQKPASYRYSGWCRVVYTKIIFRSRNIPRLNPLQNSGKGLFPSREALGARQRISPNLWSYMI</sequence>
<dbReference type="InterPro" id="IPR010095">
    <property type="entry name" value="Cas12f1-like_TNB"/>
</dbReference>
<dbReference type="NCBIfam" id="NF040570">
    <property type="entry name" value="guided_TnpB"/>
    <property type="match status" value="1"/>
</dbReference>
<keyword evidence="1" id="KW-0238">DNA-binding</keyword>
<accession>A0ABT2N645</accession>
<evidence type="ECO:0000313" key="4">
    <source>
        <dbReference type="Proteomes" id="UP001525961"/>
    </source>
</evidence>
<protein>
    <submittedName>
        <fullName evidence="3">Transposase</fullName>
    </submittedName>
</protein>
<proteinExistence type="predicted"/>
<evidence type="ECO:0000259" key="2">
    <source>
        <dbReference type="Pfam" id="PF07282"/>
    </source>
</evidence>
<dbReference type="PANTHER" id="PTHR30405">
    <property type="entry name" value="TRANSPOSASE"/>
    <property type="match status" value="1"/>
</dbReference>
<organism evidence="3 4">
    <name type="scientific">Laspinema olomoucense D3b</name>
    <dbReference type="NCBI Taxonomy" id="2953688"/>
    <lineage>
        <taxon>Bacteria</taxon>
        <taxon>Bacillati</taxon>
        <taxon>Cyanobacteriota</taxon>
        <taxon>Cyanophyceae</taxon>
        <taxon>Oscillatoriophycideae</taxon>
        <taxon>Oscillatoriales</taxon>
        <taxon>Laspinemataceae</taxon>
        <taxon>Laspinema</taxon>
        <taxon>Laspinema olomoucense</taxon>
    </lineage>
</organism>
<dbReference type="RefSeq" id="WP_261235416.1">
    <property type="nucleotide sequence ID" value="NZ_JAMXFA010000011.1"/>
</dbReference>
<dbReference type="EMBL" id="JAMXFA010000011">
    <property type="protein sequence ID" value="MCT7978138.1"/>
    <property type="molecule type" value="Genomic_DNA"/>
</dbReference>
<keyword evidence="4" id="KW-1185">Reference proteome</keyword>
<dbReference type="Pfam" id="PF07282">
    <property type="entry name" value="Cas12f1-like_TNB"/>
    <property type="match status" value="1"/>
</dbReference>